<evidence type="ECO:0000313" key="8">
    <source>
        <dbReference type="EMBL" id="OEJ81250.1"/>
    </source>
</evidence>
<dbReference type="EMBL" id="LPNL01000009">
    <property type="protein sequence ID" value="OEJ81250.1"/>
    <property type="molecule type" value="Genomic_DNA"/>
</dbReference>
<reference evidence="9" key="1">
    <citation type="journal article" date="2016" name="Genome Announc.">
        <title>Genome sequences of three species of Hanseniaspora isolated from spontaneous wine fermentations.</title>
        <authorList>
            <person name="Sternes P.R."/>
            <person name="Lee D."/>
            <person name="Kutyna D.R."/>
            <person name="Borneman A.R."/>
        </authorList>
    </citation>
    <scope>NUCLEOTIDE SEQUENCE [LARGE SCALE GENOMIC DNA]</scope>
    <source>
        <strain evidence="9">AWRI3578</strain>
    </source>
</reference>
<dbReference type="PANTHER" id="PTHR28154">
    <property type="entry name" value="CELL WALL SYNTHESIS PROTEIN KNH1-RELATED"/>
    <property type="match status" value="1"/>
</dbReference>
<evidence type="ECO:0000256" key="4">
    <source>
        <dbReference type="SAM" id="MobiDB-lite"/>
    </source>
</evidence>
<feature type="compositionally biased region" description="Basic residues" evidence="4">
    <location>
        <begin position="270"/>
        <end position="279"/>
    </location>
</feature>
<evidence type="ECO:0000256" key="3">
    <source>
        <dbReference type="ARBA" id="ARBA00022729"/>
    </source>
</evidence>
<comment type="caution">
    <text evidence="8">The sequence shown here is derived from an EMBL/GenBank/DDBJ whole genome shotgun (WGS) entry which is preliminary data.</text>
</comment>
<sequence length="279" mass="29934">MLLSYKSNTSFITLLLCLFTFFINLSHADVAVVLPIGGRTFEASDGSVPITIGWIDDQSFPDLSKNIKSYTISLVSGPNSKIEAIATLASAISPDDITLDGIVYKYTLSIPADVAASGVFFIQVFATGSFGYTIHYSDRFTITGLTGTITPTTAGAVTTPPDAQYSIHTGTSSVATINSASFKIPYYDQSGVSKFAPMQTQPHGSVTNPTATWTRRFPTSSVSYFTSAVPGSKNTVKTTITPGWSYVITSDINYQTGTTKTGTGYDPKNRQTRTTKRIV</sequence>
<dbReference type="Proteomes" id="UP000095605">
    <property type="component" value="Unassembled WGS sequence"/>
</dbReference>
<evidence type="ECO:0000259" key="6">
    <source>
        <dbReference type="Pfam" id="PF05390"/>
    </source>
</evidence>
<dbReference type="AlphaFoldDB" id="A0A1E5R2Z0"/>
<evidence type="ECO:0000259" key="7">
    <source>
        <dbReference type="Pfam" id="PF10342"/>
    </source>
</evidence>
<dbReference type="InterPro" id="IPR045328">
    <property type="entry name" value="Kre9/Knh1"/>
</dbReference>
<dbReference type="OrthoDB" id="2432613at2759"/>
<dbReference type="GO" id="GO:0031505">
    <property type="term" value="P:fungal-type cell wall organization"/>
    <property type="evidence" value="ECO:0007669"/>
    <property type="project" value="TreeGrafter"/>
</dbReference>
<dbReference type="GO" id="GO:0042546">
    <property type="term" value="P:cell wall biogenesis"/>
    <property type="evidence" value="ECO:0007669"/>
    <property type="project" value="InterPro"/>
</dbReference>
<feature type="domain" description="Yeast cell wall synthesis Kre9/Knh1 C-terminal" evidence="6">
    <location>
        <begin position="178"/>
        <end position="277"/>
    </location>
</feature>
<evidence type="ECO:0000256" key="1">
    <source>
        <dbReference type="ARBA" id="ARBA00004010"/>
    </source>
</evidence>
<gene>
    <name evidence="8" type="ORF">AWRI3578_g3686</name>
</gene>
<dbReference type="InterPro" id="IPR018466">
    <property type="entry name" value="Kre9/Knh1-like_N"/>
</dbReference>
<comment type="similarity">
    <text evidence="2">Belongs to the KRE9/KNH1 family.</text>
</comment>
<protein>
    <submittedName>
        <fullName evidence="8">Cell wall synthesis protein KRE9</fullName>
    </submittedName>
</protein>
<dbReference type="PANTHER" id="PTHR28154:SF1">
    <property type="entry name" value="CELL WALL SYNTHESIS PROTEIN KNH1-RELATED"/>
    <property type="match status" value="1"/>
</dbReference>
<keyword evidence="3 5" id="KW-0732">Signal</keyword>
<dbReference type="Pfam" id="PF05390">
    <property type="entry name" value="Kre9_KNH1_C"/>
    <property type="match status" value="1"/>
</dbReference>
<name>A0A1E5R2Z0_9ASCO</name>
<keyword evidence="9" id="KW-1185">Reference proteome</keyword>
<dbReference type="InterPro" id="IPR008659">
    <property type="entry name" value="Kre9/Knh1_C"/>
</dbReference>
<organism evidence="8 9">
    <name type="scientific">Hanseniaspora opuntiae</name>
    <dbReference type="NCBI Taxonomy" id="211096"/>
    <lineage>
        <taxon>Eukaryota</taxon>
        <taxon>Fungi</taxon>
        <taxon>Dikarya</taxon>
        <taxon>Ascomycota</taxon>
        <taxon>Saccharomycotina</taxon>
        <taxon>Saccharomycetes</taxon>
        <taxon>Saccharomycodales</taxon>
        <taxon>Saccharomycodaceae</taxon>
        <taxon>Hanseniaspora</taxon>
    </lineage>
</organism>
<feature type="region of interest" description="Disordered" evidence="4">
    <location>
        <begin position="260"/>
        <end position="279"/>
    </location>
</feature>
<accession>A0A1E5R2Z0</accession>
<proteinExistence type="inferred from homology"/>
<feature type="domain" description="Yeast cell wall synthesis Kre9/Knh1-like N-terminal" evidence="7">
    <location>
        <begin position="41"/>
        <end position="142"/>
    </location>
</feature>
<dbReference type="GO" id="GO:0005576">
    <property type="term" value="C:extracellular region"/>
    <property type="evidence" value="ECO:0007669"/>
    <property type="project" value="TreeGrafter"/>
</dbReference>
<feature type="signal peptide" evidence="5">
    <location>
        <begin position="1"/>
        <end position="28"/>
    </location>
</feature>
<evidence type="ECO:0000313" key="9">
    <source>
        <dbReference type="Proteomes" id="UP000095605"/>
    </source>
</evidence>
<comment type="function">
    <text evidence="1">Involved in cell wall beta(1-&gt;6) glucan synthesis.</text>
</comment>
<dbReference type="Pfam" id="PF10342">
    <property type="entry name" value="Kre9_KNH"/>
    <property type="match status" value="1"/>
</dbReference>
<feature type="chain" id="PRO_5009184609" evidence="5">
    <location>
        <begin position="29"/>
        <end position="279"/>
    </location>
</feature>
<evidence type="ECO:0000256" key="5">
    <source>
        <dbReference type="SAM" id="SignalP"/>
    </source>
</evidence>
<dbReference type="GO" id="GO:0006078">
    <property type="term" value="P:(1-&gt;6)-beta-D-glucan biosynthetic process"/>
    <property type="evidence" value="ECO:0007669"/>
    <property type="project" value="InterPro"/>
</dbReference>
<evidence type="ECO:0000256" key="2">
    <source>
        <dbReference type="ARBA" id="ARBA00006816"/>
    </source>
</evidence>